<feature type="region of interest" description="Disordered" evidence="10">
    <location>
        <begin position="1"/>
        <end position="77"/>
    </location>
</feature>
<evidence type="ECO:0000256" key="9">
    <source>
        <dbReference type="ARBA" id="ARBA00023201"/>
    </source>
</evidence>
<evidence type="ECO:0000256" key="7">
    <source>
        <dbReference type="ARBA" id="ARBA00023065"/>
    </source>
</evidence>
<keyword evidence="4 11" id="KW-0812">Transmembrane</keyword>
<dbReference type="GO" id="GO:0015297">
    <property type="term" value="F:antiporter activity"/>
    <property type="evidence" value="ECO:0007669"/>
    <property type="project" value="UniProtKB-KW"/>
</dbReference>
<evidence type="ECO:0000256" key="6">
    <source>
        <dbReference type="ARBA" id="ARBA00023053"/>
    </source>
</evidence>
<dbReference type="GO" id="GO:0016020">
    <property type="term" value="C:membrane"/>
    <property type="evidence" value="ECO:0007669"/>
    <property type="project" value="UniProtKB-SubCell"/>
</dbReference>
<keyword evidence="2" id="KW-0813">Transport</keyword>
<feature type="domain" description="Cation/H+ exchanger transmembrane" evidence="12">
    <location>
        <begin position="98"/>
        <end position="188"/>
    </location>
</feature>
<keyword evidence="6" id="KW-0915">Sodium</keyword>
<dbReference type="OrthoDB" id="1288932at2759"/>
<keyword evidence="5 11" id="KW-1133">Transmembrane helix</keyword>
<keyword evidence="14" id="KW-1185">Reference proteome</keyword>
<sequence length="248" mass="27321">MVRRETSTFKPSQFKNRETSVETGASVRNTIQSGSFTVGQKTEDVQREDEGMDDDTGTHTDSSAIEEEGHAEKRVSSSRRQRIRDVVLIFYSKFGTTVNLAGMVIVGLGYSILAEYLGSSRLLGAFVAGVLFSDFEDLCHRYEKQIAHKIQPVMNAVFFATIGFAIPLTTILEPVLFGWGLVYAVIATLSKLTTMITRGELGLLMVQQAQMEGVMGQTTIVITTWSIVLATLFGVGTFSVVMKRKIKT</sequence>
<evidence type="ECO:0000313" key="14">
    <source>
        <dbReference type="Proteomes" id="UP000707451"/>
    </source>
</evidence>
<dbReference type="InterPro" id="IPR038770">
    <property type="entry name" value="Na+/solute_symporter_sf"/>
</dbReference>
<dbReference type="PANTHER" id="PTHR43562">
    <property type="entry name" value="NAPA-TYPE SODIUM/HYDROGEN ANTIPORTER"/>
    <property type="match status" value="1"/>
</dbReference>
<evidence type="ECO:0000256" key="2">
    <source>
        <dbReference type="ARBA" id="ARBA00022448"/>
    </source>
</evidence>
<reference evidence="13" key="1">
    <citation type="submission" date="2021-06" db="EMBL/GenBank/DDBJ databases">
        <title>Genome Sequence of Mortierella hyaline Strain SCG-10, a Cold-Adapted, Nitrate-Reducing Fungus Isolated from Soil in Minnesota, USA.</title>
        <authorList>
            <person name="Aldossari N."/>
        </authorList>
    </citation>
    <scope>NUCLEOTIDE SEQUENCE</scope>
    <source>
        <strain evidence="13">SCG-10</strain>
    </source>
</reference>
<evidence type="ECO:0000256" key="4">
    <source>
        <dbReference type="ARBA" id="ARBA00022692"/>
    </source>
</evidence>
<dbReference type="GO" id="GO:1902600">
    <property type="term" value="P:proton transmembrane transport"/>
    <property type="evidence" value="ECO:0007669"/>
    <property type="project" value="InterPro"/>
</dbReference>
<gene>
    <name evidence="13" type="ORF">KI688_011137</name>
</gene>
<feature type="transmembrane region" description="Helical" evidence="11">
    <location>
        <begin position="86"/>
        <end position="110"/>
    </location>
</feature>
<comment type="subcellular location">
    <subcellularLocation>
        <location evidence="1">Membrane</location>
        <topology evidence="1">Multi-pass membrane protein</topology>
    </subcellularLocation>
</comment>
<evidence type="ECO:0000256" key="3">
    <source>
        <dbReference type="ARBA" id="ARBA00022449"/>
    </source>
</evidence>
<dbReference type="GO" id="GO:0006814">
    <property type="term" value="P:sodium ion transport"/>
    <property type="evidence" value="ECO:0007669"/>
    <property type="project" value="UniProtKB-KW"/>
</dbReference>
<dbReference type="AlphaFoldDB" id="A0A9P7XWW3"/>
<dbReference type="EMBL" id="JAHRHY010000006">
    <property type="protein sequence ID" value="KAG9068850.1"/>
    <property type="molecule type" value="Genomic_DNA"/>
</dbReference>
<evidence type="ECO:0000313" key="13">
    <source>
        <dbReference type="EMBL" id="KAG9068850.1"/>
    </source>
</evidence>
<evidence type="ECO:0000256" key="1">
    <source>
        <dbReference type="ARBA" id="ARBA00004141"/>
    </source>
</evidence>
<feature type="transmembrane region" description="Helical" evidence="11">
    <location>
        <begin position="156"/>
        <end position="186"/>
    </location>
</feature>
<feature type="transmembrane region" description="Helical" evidence="11">
    <location>
        <begin position="220"/>
        <end position="242"/>
    </location>
</feature>
<evidence type="ECO:0000256" key="5">
    <source>
        <dbReference type="ARBA" id="ARBA00022989"/>
    </source>
</evidence>
<dbReference type="PANTHER" id="PTHR43562:SF3">
    <property type="entry name" value="SODIUM ION_PROTON EXCHANGER (EUROFUNG)"/>
    <property type="match status" value="1"/>
</dbReference>
<evidence type="ECO:0000256" key="10">
    <source>
        <dbReference type="SAM" id="MobiDB-lite"/>
    </source>
</evidence>
<evidence type="ECO:0000256" key="8">
    <source>
        <dbReference type="ARBA" id="ARBA00023136"/>
    </source>
</evidence>
<dbReference type="Gene3D" id="1.20.1530.20">
    <property type="match status" value="1"/>
</dbReference>
<dbReference type="Proteomes" id="UP000707451">
    <property type="component" value="Unassembled WGS sequence"/>
</dbReference>
<accession>A0A9P7XWW3</accession>
<keyword evidence="9" id="KW-0739">Sodium transport</keyword>
<proteinExistence type="predicted"/>
<feature type="compositionally biased region" description="Polar residues" evidence="10">
    <location>
        <begin position="21"/>
        <end position="40"/>
    </location>
</feature>
<evidence type="ECO:0000256" key="11">
    <source>
        <dbReference type="SAM" id="Phobius"/>
    </source>
</evidence>
<comment type="caution">
    <text evidence="13">The sequence shown here is derived from an EMBL/GenBank/DDBJ whole genome shotgun (WGS) entry which is preliminary data.</text>
</comment>
<dbReference type="InterPro" id="IPR006153">
    <property type="entry name" value="Cation/H_exchanger_TM"/>
</dbReference>
<protein>
    <recommendedName>
        <fullName evidence="12">Cation/H+ exchanger transmembrane domain-containing protein</fullName>
    </recommendedName>
</protein>
<name>A0A9P7XWW3_9FUNG</name>
<dbReference type="Pfam" id="PF00999">
    <property type="entry name" value="Na_H_Exchanger"/>
    <property type="match status" value="1"/>
</dbReference>
<keyword evidence="3" id="KW-0050">Antiport</keyword>
<keyword evidence="7" id="KW-0406">Ion transport</keyword>
<evidence type="ECO:0000259" key="12">
    <source>
        <dbReference type="Pfam" id="PF00999"/>
    </source>
</evidence>
<keyword evidence="8 11" id="KW-0472">Membrane</keyword>
<organism evidence="13 14">
    <name type="scientific">Linnemannia hyalina</name>
    <dbReference type="NCBI Taxonomy" id="64524"/>
    <lineage>
        <taxon>Eukaryota</taxon>
        <taxon>Fungi</taxon>
        <taxon>Fungi incertae sedis</taxon>
        <taxon>Mucoromycota</taxon>
        <taxon>Mortierellomycotina</taxon>
        <taxon>Mortierellomycetes</taxon>
        <taxon>Mortierellales</taxon>
        <taxon>Mortierellaceae</taxon>
        <taxon>Linnemannia</taxon>
    </lineage>
</organism>